<evidence type="ECO:0000313" key="2">
    <source>
        <dbReference type="EMBL" id="MCR0981468.1"/>
    </source>
</evidence>
<name>A0ABT1X233_9PROT</name>
<keyword evidence="1" id="KW-0732">Signal</keyword>
<feature type="signal peptide" evidence="1">
    <location>
        <begin position="1"/>
        <end position="25"/>
    </location>
</feature>
<dbReference type="EMBL" id="JANJOU010000003">
    <property type="protein sequence ID" value="MCR0981468.1"/>
    <property type="molecule type" value="Genomic_DNA"/>
</dbReference>
<evidence type="ECO:0000313" key="3">
    <source>
        <dbReference type="Proteomes" id="UP001524642"/>
    </source>
</evidence>
<accession>A0ABT1X233</accession>
<feature type="chain" id="PRO_5045759718" description="Pectate lyase" evidence="1">
    <location>
        <begin position="26"/>
        <end position="74"/>
    </location>
</feature>
<reference evidence="2 3" key="1">
    <citation type="submission" date="2022-06" db="EMBL/GenBank/DDBJ databases">
        <title>Roseomonas CN29.</title>
        <authorList>
            <person name="Cheng Y."/>
            <person name="He X."/>
        </authorList>
    </citation>
    <scope>NUCLEOTIDE SEQUENCE [LARGE SCALE GENOMIC DNA]</scope>
    <source>
        <strain evidence="2 3">CN29</strain>
    </source>
</reference>
<evidence type="ECO:0008006" key="4">
    <source>
        <dbReference type="Google" id="ProtNLM"/>
    </source>
</evidence>
<gene>
    <name evidence="2" type="ORF">NRP21_05350</name>
</gene>
<dbReference type="RefSeq" id="WP_257715144.1">
    <property type="nucleotide sequence ID" value="NZ_JANJOU010000003.1"/>
</dbReference>
<proteinExistence type="predicted"/>
<sequence length="74" mass="7253">MINLRTLALAAAVIGGALTSAPAFADQDRVPEGATASGRWVAAEGRTPLASSTSSAQQNFLALSGATGGAGQHS</sequence>
<organism evidence="2 3">
    <name type="scientific">Roseomonas populi</name>
    <dbReference type="NCBI Taxonomy" id="3121582"/>
    <lineage>
        <taxon>Bacteria</taxon>
        <taxon>Pseudomonadati</taxon>
        <taxon>Pseudomonadota</taxon>
        <taxon>Alphaproteobacteria</taxon>
        <taxon>Acetobacterales</taxon>
        <taxon>Roseomonadaceae</taxon>
        <taxon>Roseomonas</taxon>
    </lineage>
</organism>
<keyword evidence="3" id="KW-1185">Reference proteome</keyword>
<protein>
    <recommendedName>
        <fullName evidence="4">Pectate lyase</fullName>
    </recommendedName>
</protein>
<dbReference type="Proteomes" id="UP001524642">
    <property type="component" value="Unassembled WGS sequence"/>
</dbReference>
<comment type="caution">
    <text evidence="2">The sequence shown here is derived from an EMBL/GenBank/DDBJ whole genome shotgun (WGS) entry which is preliminary data.</text>
</comment>
<evidence type="ECO:0000256" key="1">
    <source>
        <dbReference type="SAM" id="SignalP"/>
    </source>
</evidence>